<sequence length="136" mass="14735">MSECVFCDIADEQESASRLYEDGSTLAFLDAAPATPGHSLVVPLTHYETLTDMEPDLVASVFRTTQRVASAVESVVDPDGLNIIQSNGVAAGQDVFHAHVHIVPRYEADDITICWPHGKLTDESGRNLAVAIRDEL</sequence>
<organism evidence="5 6">
    <name type="scientific">Halocatena marina</name>
    <dbReference type="NCBI Taxonomy" id="2934937"/>
    <lineage>
        <taxon>Archaea</taxon>
        <taxon>Methanobacteriati</taxon>
        <taxon>Methanobacteriota</taxon>
        <taxon>Stenosarchaea group</taxon>
        <taxon>Halobacteria</taxon>
        <taxon>Halobacteriales</taxon>
        <taxon>Natronomonadaceae</taxon>
        <taxon>Halocatena</taxon>
    </lineage>
</organism>
<dbReference type="GO" id="GO:0008168">
    <property type="term" value="F:methyltransferase activity"/>
    <property type="evidence" value="ECO:0007669"/>
    <property type="project" value="UniProtKB-KW"/>
</dbReference>
<gene>
    <name evidence="5" type="ORF">ACFQL7_16115</name>
</gene>
<proteinExistence type="predicted"/>
<dbReference type="Gene3D" id="3.30.428.10">
    <property type="entry name" value="HIT-like"/>
    <property type="match status" value="1"/>
</dbReference>
<accession>A0ABD5YPD7</accession>
<dbReference type="InterPro" id="IPR001310">
    <property type="entry name" value="Histidine_triad_HIT"/>
</dbReference>
<dbReference type="PANTHER" id="PTHR46648:SF1">
    <property type="entry name" value="ADENOSINE 5'-MONOPHOSPHORAMIDASE HNT1"/>
    <property type="match status" value="1"/>
</dbReference>
<evidence type="ECO:0000256" key="2">
    <source>
        <dbReference type="PIRSR" id="PIRSR601310-3"/>
    </source>
</evidence>
<feature type="domain" description="HIT" evidence="4">
    <location>
        <begin position="5"/>
        <end position="113"/>
    </location>
</feature>
<protein>
    <submittedName>
        <fullName evidence="5">HIT family protein</fullName>
        <ecNumber evidence="5">2.1.1.-</ecNumber>
    </submittedName>
</protein>
<dbReference type="PANTHER" id="PTHR46648">
    <property type="entry name" value="HIT FAMILY PROTEIN 1"/>
    <property type="match status" value="1"/>
</dbReference>
<evidence type="ECO:0000313" key="6">
    <source>
        <dbReference type="Proteomes" id="UP001596417"/>
    </source>
</evidence>
<dbReference type="GeneID" id="76200891"/>
<name>A0ABD5YPD7_9EURY</name>
<keyword evidence="5" id="KW-0808">Transferase</keyword>
<dbReference type="InterPro" id="IPR011146">
    <property type="entry name" value="HIT-like"/>
</dbReference>
<keyword evidence="5" id="KW-0489">Methyltransferase</keyword>
<keyword evidence="6" id="KW-1185">Reference proteome</keyword>
<dbReference type="Pfam" id="PF01230">
    <property type="entry name" value="HIT"/>
    <property type="match status" value="1"/>
</dbReference>
<evidence type="ECO:0000256" key="1">
    <source>
        <dbReference type="PIRSR" id="PIRSR601310-1"/>
    </source>
</evidence>
<dbReference type="GO" id="GO:0032259">
    <property type="term" value="P:methylation"/>
    <property type="evidence" value="ECO:0007669"/>
    <property type="project" value="UniProtKB-KW"/>
</dbReference>
<dbReference type="EMBL" id="JBHTAX010000001">
    <property type="protein sequence ID" value="MFC7191180.1"/>
    <property type="molecule type" value="Genomic_DNA"/>
</dbReference>
<feature type="short sequence motif" description="Histidine triad motif" evidence="2 3">
    <location>
        <begin position="97"/>
        <end position="101"/>
    </location>
</feature>
<dbReference type="PROSITE" id="PS51084">
    <property type="entry name" value="HIT_2"/>
    <property type="match status" value="1"/>
</dbReference>
<feature type="active site" description="Tele-AMP-histidine intermediate" evidence="1">
    <location>
        <position position="99"/>
    </location>
</feature>
<dbReference type="RefSeq" id="WP_264555759.1">
    <property type="nucleotide sequence ID" value="NZ_CP109979.1"/>
</dbReference>
<dbReference type="Proteomes" id="UP001596417">
    <property type="component" value="Unassembled WGS sequence"/>
</dbReference>
<evidence type="ECO:0000256" key="3">
    <source>
        <dbReference type="PROSITE-ProRule" id="PRU00464"/>
    </source>
</evidence>
<comment type="caution">
    <text evidence="5">The sequence shown here is derived from an EMBL/GenBank/DDBJ whole genome shotgun (WGS) entry which is preliminary data.</text>
</comment>
<dbReference type="InterPro" id="IPR036265">
    <property type="entry name" value="HIT-like_sf"/>
</dbReference>
<dbReference type="EC" id="2.1.1.-" evidence="5"/>
<dbReference type="AlphaFoldDB" id="A0ABD5YPD7"/>
<dbReference type="SUPFAM" id="SSF54197">
    <property type="entry name" value="HIT-like"/>
    <property type="match status" value="1"/>
</dbReference>
<evidence type="ECO:0000259" key="4">
    <source>
        <dbReference type="PROSITE" id="PS51084"/>
    </source>
</evidence>
<evidence type="ECO:0000313" key="5">
    <source>
        <dbReference type="EMBL" id="MFC7191180.1"/>
    </source>
</evidence>
<dbReference type="PRINTS" id="PR00332">
    <property type="entry name" value="HISTRIAD"/>
</dbReference>
<reference evidence="5 6" key="1">
    <citation type="journal article" date="2019" name="Int. J. Syst. Evol. Microbiol.">
        <title>The Global Catalogue of Microorganisms (GCM) 10K type strain sequencing project: providing services to taxonomists for standard genome sequencing and annotation.</title>
        <authorList>
            <consortium name="The Broad Institute Genomics Platform"/>
            <consortium name="The Broad Institute Genome Sequencing Center for Infectious Disease"/>
            <person name="Wu L."/>
            <person name="Ma J."/>
        </authorList>
    </citation>
    <scope>NUCLEOTIDE SEQUENCE [LARGE SCALE GENOMIC DNA]</scope>
    <source>
        <strain evidence="5 6">RDMS1</strain>
    </source>
</reference>